<evidence type="ECO:0000256" key="1">
    <source>
        <dbReference type="SAM" id="MobiDB-lite"/>
    </source>
</evidence>
<organism evidence="2 3">
    <name type="scientific">Streptomyces roseochromogenus subsp. oscitans DS 12.976</name>
    <dbReference type="NCBI Taxonomy" id="1352936"/>
    <lineage>
        <taxon>Bacteria</taxon>
        <taxon>Bacillati</taxon>
        <taxon>Actinomycetota</taxon>
        <taxon>Actinomycetes</taxon>
        <taxon>Kitasatosporales</taxon>
        <taxon>Streptomycetaceae</taxon>
        <taxon>Streptomyces</taxon>
    </lineage>
</organism>
<name>V6JF87_STRRC</name>
<evidence type="ECO:0000313" key="3">
    <source>
        <dbReference type="Proteomes" id="UP000017984"/>
    </source>
</evidence>
<sequence>MGPSGQSERLTVSREHPHSTGAESTTHTSSLHIEVLMARMRVIRRMRSAALRSRLL</sequence>
<gene>
    <name evidence="2" type="ORF">M878_45075</name>
</gene>
<reference evidence="2 3" key="1">
    <citation type="journal article" date="2014" name="Genome Announc.">
        <title>Draft Genome Sequence of Streptomyces roseochromogenes subsp. oscitans DS 12.976, Producer of the Aminocoumarin Antibiotic Clorobiocin.</title>
        <authorList>
            <person name="Ruckert C."/>
            <person name="Kalinowski J."/>
            <person name="Heide L."/>
            <person name="Apel A.K."/>
        </authorList>
    </citation>
    <scope>NUCLEOTIDE SEQUENCE [LARGE SCALE GENOMIC DNA]</scope>
    <source>
        <strain evidence="2 3">DS 12.976</strain>
    </source>
</reference>
<accession>V6JF87</accession>
<dbReference type="Proteomes" id="UP000017984">
    <property type="component" value="Chromosome"/>
</dbReference>
<feature type="region of interest" description="Disordered" evidence="1">
    <location>
        <begin position="1"/>
        <end position="30"/>
    </location>
</feature>
<protein>
    <submittedName>
        <fullName evidence="2">Uncharacterized protein</fullName>
    </submittedName>
</protein>
<feature type="compositionally biased region" description="Polar residues" evidence="1">
    <location>
        <begin position="21"/>
        <end position="30"/>
    </location>
</feature>
<dbReference type="HOGENOM" id="CLU_3012511_0_0_11"/>
<comment type="caution">
    <text evidence="2">The sequence shown here is derived from an EMBL/GenBank/DDBJ whole genome shotgun (WGS) entry which is preliminary data.</text>
</comment>
<feature type="compositionally biased region" description="Polar residues" evidence="1">
    <location>
        <begin position="1"/>
        <end position="10"/>
    </location>
</feature>
<proteinExistence type="predicted"/>
<dbReference type="EMBL" id="AWQX01000391">
    <property type="protein sequence ID" value="EST18495.1"/>
    <property type="molecule type" value="Genomic_DNA"/>
</dbReference>
<keyword evidence="3" id="KW-1185">Reference proteome</keyword>
<evidence type="ECO:0000313" key="2">
    <source>
        <dbReference type="EMBL" id="EST18495.1"/>
    </source>
</evidence>
<dbReference type="AlphaFoldDB" id="V6JF87"/>